<dbReference type="Proteomes" id="UP000835052">
    <property type="component" value="Unassembled WGS sequence"/>
</dbReference>
<dbReference type="OrthoDB" id="5853906at2759"/>
<feature type="domain" description="Saposin B-type" evidence="3">
    <location>
        <begin position="42"/>
        <end position="117"/>
    </location>
</feature>
<keyword evidence="2" id="KW-0732">Signal</keyword>
<gene>
    <name evidence="4" type="ORF">CAUJ_LOCUS3335</name>
</gene>
<protein>
    <recommendedName>
        <fullName evidence="3">Saposin B-type domain-containing protein</fullName>
    </recommendedName>
</protein>
<evidence type="ECO:0000256" key="1">
    <source>
        <dbReference type="ARBA" id="ARBA00023157"/>
    </source>
</evidence>
<dbReference type="AlphaFoldDB" id="A0A8S1GUQ1"/>
<comment type="caution">
    <text evidence="4">The sequence shown here is derived from an EMBL/GenBank/DDBJ whole genome shotgun (WGS) entry which is preliminary data.</text>
</comment>
<organism evidence="4 5">
    <name type="scientific">Caenorhabditis auriculariae</name>
    <dbReference type="NCBI Taxonomy" id="2777116"/>
    <lineage>
        <taxon>Eukaryota</taxon>
        <taxon>Metazoa</taxon>
        <taxon>Ecdysozoa</taxon>
        <taxon>Nematoda</taxon>
        <taxon>Chromadorea</taxon>
        <taxon>Rhabditida</taxon>
        <taxon>Rhabditina</taxon>
        <taxon>Rhabditomorpha</taxon>
        <taxon>Rhabditoidea</taxon>
        <taxon>Rhabditidae</taxon>
        <taxon>Peloderinae</taxon>
        <taxon>Caenorhabditis</taxon>
    </lineage>
</organism>
<keyword evidence="5" id="KW-1185">Reference proteome</keyword>
<dbReference type="Gene3D" id="1.10.225.10">
    <property type="entry name" value="Saposin-like"/>
    <property type="match status" value="1"/>
</dbReference>
<dbReference type="InterPro" id="IPR011001">
    <property type="entry name" value="Saposin-like"/>
</dbReference>
<evidence type="ECO:0000256" key="2">
    <source>
        <dbReference type="SAM" id="SignalP"/>
    </source>
</evidence>
<accession>A0A8S1GUQ1</accession>
<dbReference type="EMBL" id="CAJGYM010000006">
    <property type="protein sequence ID" value="CAD6187416.1"/>
    <property type="molecule type" value="Genomic_DNA"/>
</dbReference>
<dbReference type="PROSITE" id="PS50015">
    <property type="entry name" value="SAP_B"/>
    <property type="match status" value="1"/>
</dbReference>
<keyword evidence="1" id="KW-1015">Disulfide bond</keyword>
<dbReference type="InterPro" id="IPR008139">
    <property type="entry name" value="SaposinB_dom"/>
</dbReference>
<name>A0A8S1GUQ1_9PELO</name>
<dbReference type="SUPFAM" id="SSF47862">
    <property type="entry name" value="Saposin"/>
    <property type="match status" value="1"/>
</dbReference>
<proteinExistence type="predicted"/>
<evidence type="ECO:0000259" key="3">
    <source>
        <dbReference type="PROSITE" id="PS50015"/>
    </source>
</evidence>
<sequence>MRFFVFCTLFVITFAVPAKDKLTQHGLAKPLKADCSLTANKLGCACPVCEFTVKMVKEMVIDHEPSEEGVLDKVCRRVFSYDKRREALCEEIVKQELPEIIKYAKSINPIQACKKFC</sequence>
<evidence type="ECO:0000313" key="4">
    <source>
        <dbReference type="EMBL" id="CAD6187416.1"/>
    </source>
</evidence>
<feature type="signal peptide" evidence="2">
    <location>
        <begin position="1"/>
        <end position="15"/>
    </location>
</feature>
<feature type="chain" id="PRO_5035864378" description="Saposin B-type domain-containing protein" evidence="2">
    <location>
        <begin position="16"/>
        <end position="117"/>
    </location>
</feature>
<reference evidence="4" key="1">
    <citation type="submission" date="2020-10" db="EMBL/GenBank/DDBJ databases">
        <authorList>
            <person name="Kikuchi T."/>
        </authorList>
    </citation>
    <scope>NUCLEOTIDE SEQUENCE</scope>
    <source>
        <strain evidence="4">NKZ352</strain>
    </source>
</reference>
<evidence type="ECO:0000313" key="5">
    <source>
        <dbReference type="Proteomes" id="UP000835052"/>
    </source>
</evidence>
<dbReference type="SMART" id="SM00741">
    <property type="entry name" value="SapB"/>
    <property type="match status" value="1"/>
</dbReference>